<reference evidence="2" key="1">
    <citation type="submission" date="2021-01" db="EMBL/GenBank/DDBJ databases">
        <title>Fulvivirga kasyanovii gen. nov., sp nov., a novel member of the phylum Bacteroidetes isolated from seawater in a mussel farm.</title>
        <authorList>
            <person name="Zhao L.-H."/>
            <person name="Wang Z.-J."/>
        </authorList>
    </citation>
    <scope>NUCLEOTIDE SEQUENCE</scope>
    <source>
        <strain evidence="2">29W222</strain>
    </source>
</reference>
<dbReference type="AlphaFoldDB" id="A0A937KG54"/>
<keyword evidence="3" id="KW-1185">Reference proteome</keyword>
<feature type="signal peptide" evidence="1">
    <location>
        <begin position="1"/>
        <end position="20"/>
    </location>
</feature>
<evidence type="ECO:0000313" key="3">
    <source>
        <dbReference type="Proteomes" id="UP000614216"/>
    </source>
</evidence>
<proteinExistence type="predicted"/>
<accession>A0A937KG54</accession>
<evidence type="ECO:0000313" key="2">
    <source>
        <dbReference type="EMBL" id="MBL6449030.1"/>
    </source>
</evidence>
<comment type="caution">
    <text evidence="2">The sequence shown here is derived from an EMBL/GenBank/DDBJ whole genome shotgun (WGS) entry which is preliminary data.</text>
</comment>
<dbReference type="RefSeq" id="WP_202858564.1">
    <property type="nucleotide sequence ID" value="NZ_JAEUGD010000066.1"/>
</dbReference>
<name>A0A937KG54_9BACT</name>
<protein>
    <submittedName>
        <fullName evidence="2">Uncharacterized protein</fullName>
    </submittedName>
</protein>
<gene>
    <name evidence="2" type="ORF">JMN32_22150</name>
</gene>
<dbReference type="EMBL" id="JAEUGD010000066">
    <property type="protein sequence ID" value="MBL6449030.1"/>
    <property type="molecule type" value="Genomic_DNA"/>
</dbReference>
<dbReference type="Proteomes" id="UP000614216">
    <property type="component" value="Unassembled WGS sequence"/>
</dbReference>
<keyword evidence="1" id="KW-0732">Signal</keyword>
<organism evidence="2 3">
    <name type="scientific">Fulvivirga marina</name>
    <dbReference type="NCBI Taxonomy" id="2494733"/>
    <lineage>
        <taxon>Bacteria</taxon>
        <taxon>Pseudomonadati</taxon>
        <taxon>Bacteroidota</taxon>
        <taxon>Cytophagia</taxon>
        <taxon>Cytophagales</taxon>
        <taxon>Fulvivirgaceae</taxon>
        <taxon>Fulvivirga</taxon>
    </lineage>
</organism>
<evidence type="ECO:0000256" key="1">
    <source>
        <dbReference type="SAM" id="SignalP"/>
    </source>
</evidence>
<feature type="chain" id="PRO_5037598775" evidence="1">
    <location>
        <begin position="21"/>
        <end position="158"/>
    </location>
</feature>
<sequence>MKIKILTVLIVVATFATTYAQKESKMPEVTITYDQKLAETNGEVELTKGKCIVFEIKKVQGGDPRVDAQVTTSLVFDIAEDAKEFEINDNSWEKKQAYVRISECRCMDRGYNPIISGTLKGKKLADNKWHIEADVVARGKDSGEDRIFKYTGVISSQK</sequence>